<dbReference type="GO" id="GO:0009966">
    <property type="term" value="P:regulation of signal transduction"/>
    <property type="evidence" value="ECO:0007669"/>
    <property type="project" value="TreeGrafter"/>
</dbReference>
<feature type="domain" description="RGS" evidence="13">
    <location>
        <begin position="54"/>
        <end position="175"/>
    </location>
</feature>
<dbReference type="InterPro" id="IPR011993">
    <property type="entry name" value="PH-like_dom_sf"/>
</dbReference>
<dbReference type="PROSITE" id="PS50003">
    <property type="entry name" value="PH_DOMAIN"/>
    <property type="match status" value="1"/>
</dbReference>
<evidence type="ECO:0000256" key="10">
    <source>
        <dbReference type="RuleBase" id="RU000308"/>
    </source>
</evidence>
<reference evidence="14" key="2">
    <citation type="submission" date="2025-08" db="UniProtKB">
        <authorList>
            <consortium name="Ensembl"/>
        </authorList>
    </citation>
    <scope>IDENTIFICATION</scope>
</reference>
<dbReference type="InterPro" id="IPR011009">
    <property type="entry name" value="Kinase-like_dom_sf"/>
</dbReference>
<dbReference type="InterPro" id="IPR017441">
    <property type="entry name" value="Protein_kinase_ATP_BS"/>
</dbReference>
<evidence type="ECO:0000256" key="3">
    <source>
        <dbReference type="ARBA" id="ARBA00022741"/>
    </source>
</evidence>
<dbReference type="GO" id="GO:0098793">
    <property type="term" value="C:presynapse"/>
    <property type="evidence" value="ECO:0007669"/>
    <property type="project" value="UniProtKB-SubCell"/>
</dbReference>
<dbReference type="SMART" id="SM00315">
    <property type="entry name" value="RGS"/>
    <property type="match status" value="1"/>
</dbReference>
<dbReference type="GeneTree" id="ENSGT00940000157699"/>
<dbReference type="Ensembl" id="ENSSFOT00015061375.1">
    <property type="protein sequence ID" value="ENSSFOP00015050105.1"/>
    <property type="gene ID" value="ENSSFOG00015010675.2"/>
</dbReference>
<dbReference type="InterPro" id="IPR044926">
    <property type="entry name" value="RGS_subdomain_2"/>
</dbReference>
<dbReference type="SUPFAM" id="SSF50729">
    <property type="entry name" value="PH domain-like"/>
    <property type="match status" value="1"/>
</dbReference>
<sequence>MADLEAVLADVSYLMAMEKSKSTPAARASKKIVLPEPSIRSVMQKYLEERDELTFDKIFNQKIGFLLFKDFCMNEIDEAVPQLKFYEEIKEYEKLDSEEERLYRSRQIYDVYIMKELLSCSHPFSKTAVEHVQTHLAKKQVPPSLFQPYIVEICDSLRGKIFQKFIESDKFTRFCQWKNVELNIHLTMNDFSVHRIIGRGGFGEVYGCRKADTGKMYAMKCLDKKRIKMKQGETLALNERIMLSLVSTGDCPFIVCMTYAFHTPDKLCFILDLMNGGDLHYHLSQHGVFSEKEMRFYAAEIILGLEHMHNRFVVYRDLKPANILLDEHGHVRISDLGLACDFSKKKPHASVGTHGYMAPEVLQKGTAYDSSADWFSLGCMLFKLLRGSQSGGHLTDIRDGFKWRLVDVFVMSQYSPPLIPPRGEVNAADAFDIGSFDEEDTKGIKLLDSDQELYKNFPLVISERWQQEVAETVYEAVNSDTDKNEARKRAKNKQLGHEEDYALGKDCIMHGYMLKLGNPFLTQWQRRYFYLFPNRVEWRGEGESRQNLLTMEQIVSVEETQIKDKKCILLRVKGGKQFVLQCESDPEFVQWKKELTEAFTEAQKLLRRAPKVIGKSRTGVVELSKPPLTHRNSNGL</sequence>
<keyword evidence="4 10" id="KW-0418">Kinase</keyword>
<feature type="binding site" evidence="9">
    <location>
        <position position="220"/>
    </location>
    <ligand>
        <name>ATP</name>
        <dbReference type="ChEBI" id="CHEBI:30616"/>
    </ligand>
</feature>
<dbReference type="FunFam" id="2.30.29.30:FF:000084">
    <property type="entry name" value="G protein-coupled receptor kinase"/>
    <property type="match status" value="1"/>
</dbReference>
<dbReference type="Pfam" id="PF00069">
    <property type="entry name" value="Pkinase"/>
    <property type="match status" value="1"/>
</dbReference>
<dbReference type="InterPro" id="IPR000719">
    <property type="entry name" value="Prot_kinase_dom"/>
</dbReference>
<dbReference type="CDD" id="cd08747">
    <property type="entry name" value="RGS_GRK2_GRK3"/>
    <property type="match status" value="1"/>
</dbReference>
<evidence type="ECO:0000256" key="9">
    <source>
        <dbReference type="PROSITE-ProRule" id="PRU10141"/>
    </source>
</evidence>
<dbReference type="Gene3D" id="2.30.29.30">
    <property type="entry name" value="Pleckstrin-homology domain (PH domain)/Phosphotyrosine-binding domain (PTB)"/>
    <property type="match status" value="1"/>
</dbReference>
<dbReference type="GO" id="GO:0001664">
    <property type="term" value="F:G protein-coupled receptor binding"/>
    <property type="evidence" value="ECO:0007669"/>
    <property type="project" value="TreeGrafter"/>
</dbReference>
<keyword evidence="5 9" id="KW-0067">ATP-binding</keyword>
<feature type="active site" description="Proton acceptor" evidence="8">
    <location>
        <position position="317"/>
    </location>
</feature>
<dbReference type="EC" id="2.7.11.-" evidence="10"/>
<comment type="subcellular location">
    <subcellularLocation>
        <location evidence="6">Presynapse</location>
    </subcellularLocation>
</comment>
<evidence type="ECO:0000259" key="12">
    <source>
        <dbReference type="PROSITE" id="PS50011"/>
    </source>
</evidence>
<dbReference type="SUPFAM" id="SSF48097">
    <property type="entry name" value="Regulator of G-protein signaling, RGS"/>
    <property type="match status" value="1"/>
</dbReference>
<dbReference type="InterPro" id="IPR036305">
    <property type="entry name" value="RGS_sf"/>
</dbReference>
<dbReference type="SUPFAM" id="SSF56112">
    <property type="entry name" value="Protein kinase-like (PK-like)"/>
    <property type="match status" value="1"/>
</dbReference>
<evidence type="ECO:0000313" key="14">
    <source>
        <dbReference type="Ensembl" id="ENSSFOP00015050105.1"/>
    </source>
</evidence>
<dbReference type="AlphaFoldDB" id="A0A8C9VF18"/>
<dbReference type="PANTHER" id="PTHR24355">
    <property type="entry name" value="G PROTEIN-COUPLED RECEPTOR KINASE/RIBOSOMAL PROTEIN S6 KINASE"/>
    <property type="match status" value="1"/>
</dbReference>
<dbReference type="GO" id="GO:0007186">
    <property type="term" value="P:G protein-coupled receptor signaling pathway"/>
    <property type="evidence" value="ECO:0007669"/>
    <property type="project" value="TreeGrafter"/>
</dbReference>
<dbReference type="InterPro" id="IPR016137">
    <property type="entry name" value="RGS"/>
</dbReference>
<dbReference type="InterPro" id="IPR000239">
    <property type="entry name" value="GPCR_kinase"/>
</dbReference>
<evidence type="ECO:0000256" key="1">
    <source>
        <dbReference type="ARBA" id="ARBA00022527"/>
    </source>
</evidence>
<dbReference type="GO" id="GO:0047696">
    <property type="term" value="F:beta-adrenergic receptor kinase activity"/>
    <property type="evidence" value="ECO:0007669"/>
    <property type="project" value="UniProtKB-EC"/>
</dbReference>
<keyword evidence="15" id="KW-1185">Reference proteome</keyword>
<dbReference type="PRINTS" id="PR00717">
    <property type="entry name" value="GPCRKINASE"/>
</dbReference>
<dbReference type="Gene3D" id="1.10.510.10">
    <property type="entry name" value="Transferase(Phosphotransferase) domain 1"/>
    <property type="match status" value="1"/>
</dbReference>
<dbReference type="PROSITE" id="PS00107">
    <property type="entry name" value="PROTEIN_KINASE_ATP"/>
    <property type="match status" value="1"/>
</dbReference>
<feature type="domain" description="PH" evidence="11">
    <location>
        <begin position="506"/>
        <end position="600"/>
    </location>
</feature>
<evidence type="ECO:0000259" key="13">
    <source>
        <dbReference type="PROSITE" id="PS50132"/>
    </source>
</evidence>
<gene>
    <name evidence="14" type="primary">GRK3</name>
    <name evidence="14" type="synonym">grk3</name>
</gene>
<evidence type="ECO:0000256" key="8">
    <source>
        <dbReference type="PIRSR" id="PIRSR600239-51"/>
    </source>
</evidence>
<evidence type="ECO:0000256" key="4">
    <source>
        <dbReference type="ARBA" id="ARBA00022777"/>
    </source>
</evidence>
<dbReference type="GO" id="GO:0004703">
    <property type="term" value="F:G protein-coupled receptor kinase activity"/>
    <property type="evidence" value="ECO:0007669"/>
    <property type="project" value="InterPro"/>
</dbReference>
<dbReference type="Gene3D" id="3.30.200.20">
    <property type="entry name" value="Phosphorylase Kinase, domain 1"/>
    <property type="match status" value="1"/>
</dbReference>
<evidence type="ECO:0000313" key="15">
    <source>
        <dbReference type="Proteomes" id="UP000694397"/>
    </source>
</evidence>
<dbReference type="Gene3D" id="1.10.287.1270">
    <property type="match status" value="1"/>
</dbReference>
<reference evidence="14" key="3">
    <citation type="submission" date="2025-09" db="UniProtKB">
        <authorList>
            <consortium name="Ensembl"/>
        </authorList>
    </citation>
    <scope>IDENTIFICATION</scope>
</reference>
<evidence type="ECO:0000256" key="7">
    <source>
        <dbReference type="ARBA" id="ARBA00036224"/>
    </source>
</evidence>
<dbReference type="SMART" id="SM00233">
    <property type="entry name" value="PH"/>
    <property type="match status" value="1"/>
</dbReference>
<dbReference type="PROSITE" id="PS50011">
    <property type="entry name" value="PROTEIN_KINASE_DOM"/>
    <property type="match status" value="1"/>
</dbReference>
<accession>A0A8C9VF18</accession>
<dbReference type="FunFam" id="3.30.200.20:FF:000068">
    <property type="entry name" value="G protein-coupled receptor kinase"/>
    <property type="match status" value="1"/>
</dbReference>
<comment type="catalytic activity">
    <reaction evidence="7">
        <text>[beta-adrenergic receptor] + ATP = [beta-adrenergic receptor]-phosphate + ADP + H(+)</text>
        <dbReference type="Rhea" id="RHEA:19429"/>
        <dbReference type="Rhea" id="RHEA-COMP:11222"/>
        <dbReference type="Rhea" id="RHEA-COMP:11223"/>
        <dbReference type="ChEBI" id="CHEBI:15378"/>
        <dbReference type="ChEBI" id="CHEBI:30616"/>
        <dbReference type="ChEBI" id="CHEBI:43176"/>
        <dbReference type="ChEBI" id="CHEBI:68546"/>
        <dbReference type="ChEBI" id="CHEBI:456216"/>
        <dbReference type="EC" id="2.7.11.15"/>
    </reaction>
    <physiologicalReaction direction="left-to-right" evidence="7">
        <dbReference type="Rhea" id="RHEA:19430"/>
    </physiologicalReaction>
</comment>
<evidence type="ECO:0000256" key="2">
    <source>
        <dbReference type="ARBA" id="ARBA00022679"/>
    </source>
</evidence>
<dbReference type="PROSITE" id="PS50132">
    <property type="entry name" value="RGS"/>
    <property type="match status" value="1"/>
</dbReference>
<dbReference type="InterPro" id="IPR001849">
    <property type="entry name" value="PH_domain"/>
</dbReference>
<evidence type="ECO:0000256" key="6">
    <source>
        <dbReference type="ARBA" id="ARBA00034106"/>
    </source>
</evidence>
<reference evidence="14 15" key="1">
    <citation type="submission" date="2019-04" db="EMBL/GenBank/DDBJ databases">
        <authorList>
            <consortium name="Wellcome Sanger Institute Data Sharing"/>
        </authorList>
    </citation>
    <scope>NUCLEOTIDE SEQUENCE [LARGE SCALE GENOMIC DNA]</scope>
</reference>
<dbReference type="Proteomes" id="UP000694397">
    <property type="component" value="Chromosome 6"/>
</dbReference>
<keyword evidence="1 10" id="KW-0723">Serine/threonine-protein kinase</keyword>
<dbReference type="PANTHER" id="PTHR24355:SF18">
    <property type="entry name" value="G PROTEIN-COUPLED RECEPTOR KINASE"/>
    <property type="match status" value="1"/>
</dbReference>
<dbReference type="Gene3D" id="1.10.167.10">
    <property type="entry name" value="Regulator of G-protein Signalling 4, domain 2"/>
    <property type="match status" value="1"/>
</dbReference>
<evidence type="ECO:0000256" key="5">
    <source>
        <dbReference type="ARBA" id="ARBA00022840"/>
    </source>
</evidence>
<keyword evidence="3 9" id="KW-0547">Nucleotide-binding</keyword>
<protein>
    <recommendedName>
        <fullName evidence="10">G protein-coupled receptor kinase</fullName>
        <ecNumber evidence="10">2.7.11.-</ecNumber>
    </recommendedName>
</protein>
<dbReference type="Pfam" id="PF00615">
    <property type="entry name" value="RGS"/>
    <property type="match status" value="1"/>
</dbReference>
<dbReference type="PROSITE" id="PS00108">
    <property type="entry name" value="PROTEIN_KINASE_ST"/>
    <property type="match status" value="1"/>
</dbReference>
<feature type="domain" description="Protein kinase" evidence="12">
    <location>
        <begin position="191"/>
        <end position="513"/>
    </location>
</feature>
<dbReference type="GO" id="GO:0005524">
    <property type="term" value="F:ATP binding"/>
    <property type="evidence" value="ECO:0007669"/>
    <property type="project" value="UniProtKB-UniRule"/>
</dbReference>
<organism evidence="14 15">
    <name type="scientific">Scleropages formosus</name>
    <name type="common">Asian bonytongue</name>
    <name type="synonym">Osteoglossum formosum</name>
    <dbReference type="NCBI Taxonomy" id="113540"/>
    <lineage>
        <taxon>Eukaryota</taxon>
        <taxon>Metazoa</taxon>
        <taxon>Chordata</taxon>
        <taxon>Craniata</taxon>
        <taxon>Vertebrata</taxon>
        <taxon>Euteleostomi</taxon>
        <taxon>Actinopterygii</taxon>
        <taxon>Neopterygii</taxon>
        <taxon>Teleostei</taxon>
        <taxon>Osteoglossocephala</taxon>
        <taxon>Osteoglossomorpha</taxon>
        <taxon>Osteoglossiformes</taxon>
        <taxon>Osteoglossidae</taxon>
        <taxon>Scleropages</taxon>
    </lineage>
</organism>
<evidence type="ECO:0000259" key="11">
    <source>
        <dbReference type="PROSITE" id="PS50003"/>
    </source>
</evidence>
<dbReference type="Pfam" id="PF00169">
    <property type="entry name" value="PH"/>
    <property type="match status" value="1"/>
</dbReference>
<dbReference type="InterPro" id="IPR008271">
    <property type="entry name" value="Ser/Thr_kinase_AS"/>
</dbReference>
<proteinExistence type="inferred from homology"/>
<name>A0A8C9VF18_SCLFO</name>
<dbReference type="SMART" id="SM00220">
    <property type="entry name" value="S_TKc"/>
    <property type="match status" value="1"/>
</dbReference>
<keyword evidence="2 10" id="KW-0808">Transferase</keyword>
<dbReference type="CDD" id="cd01240">
    <property type="entry name" value="PH_GRK2_subgroup"/>
    <property type="match status" value="1"/>
</dbReference>
<comment type="similarity">
    <text evidence="10">Belongs to the protein kinase superfamily. AGC Ser/Thr protein kinase family. GPRK subfamily.</text>
</comment>